<sequence length="120" mass="13680">MSEVPIEGQVQLLAAAKASVAPHRLPDLLSAVQADLGPRLDDYRRQYEQVCRTDEGARVFFVPADHWSVIGDRLGFDRRETMAVGRAHEAQLRRIGRRENRRDEFERALEIRTAVVIGEE</sequence>
<comment type="caution">
    <text evidence="2">The sequence shown here is derived from an EMBL/GenBank/DDBJ whole genome shotgun (WGS) entry which is preliminary data.</text>
</comment>
<dbReference type="EMBL" id="JBHSKX010000002">
    <property type="protein sequence ID" value="MFC5368006.1"/>
    <property type="molecule type" value="Genomic_DNA"/>
</dbReference>
<dbReference type="InterPro" id="IPR058361">
    <property type="entry name" value="DUF8048"/>
</dbReference>
<dbReference type="RefSeq" id="WP_227230245.1">
    <property type="nucleotide sequence ID" value="NZ_JAJCVJ010000002.1"/>
</dbReference>
<evidence type="ECO:0000259" key="1">
    <source>
        <dbReference type="Pfam" id="PF26222"/>
    </source>
</evidence>
<feature type="domain" description="DUF8048" evidence="1">
    <location>
        <begin position="5"/>
        <end position="119"/>
    </location>
</feature>
<name>A0ABD5RDG0_9EURY</name>
<organism evidence="2 3">
    <name type="scientific">Salinirubrum litoreum</name>
    <dbReference type="NCBI Taxonomy" id="1126234"/>
    <lineage>
        <taxon>Archaea</taxon>
        <taxon>Methanobacteriati</taxon>
        <taxon>Methanobacteriota</taxon>
        <taxon>Stenosarchaea group</taxon>
        <taxon>Halobacteria</taxon>
        <taxon>Halobacteriales</taxon>
        <taxon>Haloferacaceae</taxon>
        <taxon>Salinirubrum</taxon>
    </lineage>
</organism>
<evidence type="ECO:0000313" key="3">
    <source>
        <dbReference type="Proteomes" id="UP001596201"/>
    </source>
</evidence>
<dbReference type="AlphaFoldDB" id="A0ABD5RDG0"/>
<accession>A0ABD5RDG0</accession>
<proteinExistence type="predicted"/>
<protein>
    <recommendedName>
        <fullName evidence="1">DUF8048 domain-containing protein</fullName>
    </recommendedName>
</protein>
<dbReference type="Pfam" id="PF26222">
    <property type="entry name" value="DUF8048"/>
    <property type="match status" value="1"/>
</dbReference>
<gene>
    <name evidence="2" type="ORF">ACFPJ5_13805</name>
</gene>
<reference evidence="2 3" key="1">
    <citation type="journal article" date="2019" name="Int. J. Syst. Evol. Microbiol.">
        <title>The Global Catalogue of Microorganisms (GCM) 10K type strain sequencing project: providing services to taxonomists for standard genome sequencing and annotation.</title>
        <authorList>
            <consortium name="The Broad Institute Genomics Platform"/>
            <consortium name="The Broad Institute Genome Sequencing Center for Infectious Disease"/>
            <person name="Wu L."/>
            <person name="Ma J."/>
        </authorList>
    </citation>
    <scope>NUCLEOTIDE SEQUENCE [LARGE SCALE GENOMIC DNA]</scope>
    <source>
        <strain evidence="2 3">CGMCC 1.12237</strain>
    </source>
</reference>
<evidence type="ECO:0000313" key="2">
    <source>
        <dbReference type="EMBL" id="MFC5368006.1"/>
    </source>
</evidence>
<dbReference type="Proteomes" id="UP001596201">
    <property type="component" value="Unassembled WGS sequence"/>
</dbReference>
<keyword evidence="3" id="KW-1185">Reference proteome</keyword>